<evidence type="ECO:0000313" key="23">
    <source>
        <dbReference type="Ensembl" id="ENSCRFP00000002177.1"/>
    </source>
</evidence>
<evidence type="ECO:0000256" key="21">
    <source>
        <dbReference type="RuleBase" id="RU000461"/>
    </source>
</evidence>
<protein>
    <recommendedName>
        <fullName evidence="14">Steroid 21-hydroxylase</fullName>
        <ecNumber evidence="13">1.14.14.16</ecNumber>
    </recommendedName>
    <alternativeName>
        <fullName evidence="18">21-OHase</fullName>
    </alternativeName>
    <alternativeName>
        <fullName evidence="15">Cytochrome P-450c21</fullName>
    </alternativeName>
    <alternativeName>
        <fullName evidence="19">Cytochrome P450 21</fullName>
    </alternativeName>
    <alternativeName>
        <fullName evidence="17">Cytochrome P450 XXI</fullName>
    </alternativeName>
    <alternativeName>
        <fullName evidence="16">Cytochrome P450-C21</fullName>
    </alternativeName>
</protein>
<dbReference type="GO" id="GO:0005789">
    <property type="term" value="C:endoplasmic reticulum membrane"/>
    <property type="evidence" value="ECO:0007669"/>
    <property type="project" value="UniProtKB-SubCell"/>
</dbReference>
<organism evidence="23 24">
    <name type="scientific">Cyanoderma ruficeps</name>
    <name type="common">rufous-capped babbler</name>
    <dbReference type="NCBI Taxonomy" id="181631"/>
    <lineage>
        <taxon>Eukaryota</taxon>
        <taxon>Metazoa</taxon>
        <taxon>Chordata</taxon>
        <taxon>Craniata</taxon>
        <taxon>Vertebrata</taxon>
        <taxon>Euteleostomi</taxon>
        <taxon>Archelosauria</taxon>
        <taxon>Archosauria</taxon>
        <taxon>Dinosauria</taxon>
        <taxon>Saurischia</taxon>
        <taxon>Theropoda</taxon>
        <taxon>Coelurosauria</taxon>
        <taxon>Aves</taxon>
        <taxon>Neognathae</taxon>
        <taxon>Neoaves</taxon>
        <taxon>Telluraves</taxon>
        <taxon>Australaves</taxon>
        <taxon>Passeriformes</taxon>
        <taxon>Sylvioidea</taxon>
        <taxon>Timaliidae</taxon>
        <taxon>Cyanoderma</taxon>
    </lineage>
</organism>
<evidence type="ECO:0000256" key="10">
    <source>
        <dbReference type="ARBA" id="ARBA00023121"/>
    </source>
</evidence>
<dbReference type="EC" id="1.14.14.16" evidence="13"/>
<sequence>MAVVAVLLCLLLLSLSLAALLRRSDGRGPRWGTLHLLHPQGALHLSRLARRHGPVLRLRMGGRDVLVPSSVGTIREALVRHWGDWLGRPTSYLGSLVSRGGRDLALGGPCPGWRRQRGAVRGALARAGGRLGPLLWLQGRELCEELRSHGEAPLDPFEVFTFHTCSTIARLLFGDLVPPPRELRAFSHCLGELLQVWGCSSVQVLDLLPLLRALPNPGLRKLLRLVQHRDTFVEAQIQRHQVCPSPPPDTVLGTLLGHNFGARGGGLSPPRLHMALVDLFIGGTETTAAALGWAVAFLLHRPELQARLRAELEGVQGPPGPGDMGRLPLLQATISETLRLRPPAPLALPHCALRHTSLGGLPVVAGTVLVPNLLAAQQDPDIWQHPEVFLPERFLAPGTPSRSLLPFGCGARSCPGEGLARAELFVFLGLILREFRLEPGPGGLPGLRGSPGTVLRCPPFRLRMVPCQPPGSP</sequence>
<evidence type="ECO:0000256" key="16">
    <source>
        <dbReference type="ARBA" id="ARBA00044265"/>
    </source>
</evidence>
<dbReference type="Ensembl" id="ENSCRFT00000002272.1">
    <property type="protein sequence ID" value="ENSCRFP00000002177.1"/>
    <property type="gene ID" value="ENSCRFG00000001800.1"/>
</dbReference>
<dbReference type="GO" id="GO:0006694">
    <property type="term" value="P:steroid biosynthetic process"/>
    <property type="evidence" value="ECO:0007669"/>
    <property type="project" value="UniProtKB-KW"/>
</dbReference>
<evidence type="ECO:0000256" key="4">
    <source>
        <dbReference type="ARBA" id="ARBA00022617"/>
    </source>
</evidence>
<accession>A0A8C3NUT3</accession>
<dbReference type="PRINTS" id="PR00385">
    <property type="entry name" value="P450"/>
</dbReference>
<keyword evidence="24" id="KW-1185">Reference proteome</keyword>
<comment type="subcellular location">
    <subcellularLocation>
        <location evidence="2">Endoplasmic reticulum membrane</location>
        <topology evidence="2">Peripheral membrane protein</topology>
    </subcellularLocation>
</comment>
<dbReference type="GO" id="GO:0042446">
    <property type="term" value="P:hormone biosynthetic process"/>
    <property type="evidence" value="ECO:0007669"/>
    <property type="project" value="TreeGrafter"/>
</dbReference>
<evidence type="ECO:0000256" key="14">
    <source>
        <dbReference type="ARBA" id="ARBA00044116"/>
    </source>
</evidence>
<evidence type="ECO:0000256" key="17">
    <source>
        <dbReference type="ARBA" id="ARBA00044282"/>
    </source>
</evidence>
<reference evidence="23" key="1">
    <citation type="submission" date="2025-08" db="UniProtKB">
        <authorList>
            <consortium name="Ensembl"/>
        </authorList>
    </citation>
    <scope>IDENTIFICATION</scope>
</reference>
<keyword evidence="12" id="KW-0755">Steroidogenesis</keyword>
<keyword evidence="9 21" id="KW-0503">Monooxygenase</keyword>
<evidence type="ECO:0000256" key="22">
    <source>
        <dbReference type="SAM" id="SignalP"/>
    </source>
</evidence>
<keyword evidence="6 20" id="KW-0479">Metal-binding</keyword>
<comment type="similarity">
    <text evidence="3 21">Belongs to the cytochrome P450 family.</text>
</comment>
<feature type="signal peptide" evidence="22">
    <location>
        <begin position="1"/>
        <end position="18"/>
    </location>
</feature>
<evidence type="ECO:0000313" key="24">
    <source>
        <dbReference type="Proteomes" id="UP000694396"/>
    </source>
</evidence>
<dbReference type="GO" id="GO:0042448">
    <property type="term" value="P:progesterone metabolic process"/>
    <property type="evidence" value="ECO:0007669"/>
    <property type="project" value="TreeGrafter"/>
</dbReference>
<dbReference type="GO" id="GO:0004509">
    <property type="term" value="F:steroid 21-monooxygenase activity"/>
    <property type="evidence" value="ECO:0007669"/>
    <property type="project" value="UniProtKB-EC"/>
</dbReference>
<keyword evidence="10" id="KW-0446">Lipid-binding</keyword>
<evidence type="ECO:0000256" key="15">
    <source>
        <dbReference type="ARBA" id="ARBA00044217"/>
    </source>
</evidence>
<evidence type="ECO:0000256" key="8">
    <source>
        <dbReference type="ARBA" id="ARBA00023004"/>
    </source>
</evidence>
<comment type="cofactor">
    <cofactor evidence="20">
        <name>heme</name>
        <dbReference type="ChEBI" id="CHEBI:30413"/>
    </cofactor>
</comment>
<reference evidence="23" key="2">
    <citation type="submission" date="2025-09" db="UniProtKB">
        <authorList>
            <consortium name="Ensembl"/>
        </authorList>
    </citation>
    <scope>IDENTIFICATION</scope>
</reference>
<evidence type="ECO:0000256" key="11">
    <source>
        <dbReference type="ARBA" id="ARBA00023136"/>
    </source>
</evidence>
<dbReference type="AlphaFoldDB" id="A0A8C3NUT3"/>
<evidence type="ECO:0000256" key="18">
    <source>
        <dbReference type="ARBA" id="ARBA00044304"/>
    </source>
</evidence>
<dbReference type="GO" id="GO:0005506">
    <property type="term" value="F:iron ion binding"/>
    <property type="evidence" value="ECO:0007669"/>
    <property type="project" value="InterPro"/>
</dbReference>
<evidence type="ECO:0000256" key="13">
    <source>
        <dbReference type="ARBA" id="ARBA00044040"/>
    </source>
</evidence>
<comment type="cofactor">
    <cofactor evidence="1">
        <name>heme b</name>
        <dbReference type="ChEBI" id="CHEBI:60344"/>
    </cofactor>
</comment>
<dbReference type="Proteomes" id="UP000694396">
    <property type="component" value="Unplaced"/>
</dbReference>
<evidence type="ECO:0000256" key="1">
    <source>
        <dbReference type="ARBA" id="ARBA00001970"/>
    </source>
</evidence>
<dbReference type="PROSITE" id="PS00086">
    <property type="entry name" value="CYTOCHROME_P450"/>
    <property type="match status" value="1"/>
</dbReference>
<dbReference type="InterPro" id="IPR036396">
    <property type="entry name" value="Cyt_P450_sf"/>
</dbReference>
<evidence type="ECO:0000256" key="7">
    <source>
        <dbReference type="ARBA" id="ARBA00023002"/>
    </source>
</evidence>
<dbReference type="Gene3D" id="1.10.630.10">
    <property type="entry name" value="Cytochrome P450"/>
    <property type="match status" value="1"/>
</dbReference>
<evidence type="ECO:0000256" key="5">
    <source>
        <dbReference type="ARBA" id="ARBA00022665"/>
    </source>
</evidence>
<evidence type="ECO:0000256" key="20">
    <source>
        <dbReference type="PIRSR" id="PIRSR602401-1"/>
    </source>
</evidence>
<keyword evidence="11" id="KW-0472">Membrane</keyword>
<dbReference type="InterPro" id="IPR001128">
    <property type="entry name" value="Cyt_P450"/>
</dbReference>
<keyword evidence="8 20" id="KW-0408">Iron</keyword>
<keyword evidence="5" id="KW-0754">Steroid-binding</keyword>
<evidence type="ECO:0000256" key="3">
    <source>
        <dbReference type="ARBA" id="ARBA00010617"/>
    </source>
</evidence>
<keyword evidence="7 21" id="KW-0560">Oxidoreductase</keyword>
<evidence type="ECO:0000256" key="2">
    <source>
        <dbReference type="ARBA" id="ARBA00004406"/>
    </source>
</evidence>
<feature type="chain" id="PRO_5034175379" description="Steroid 21-hydroxylase" evidence="22">
    <location>
        <begin position="19"/>
        <end position="473"/>
    </location>
</feature>
<dbReference type="GO" id="GO:0005496">
    <property type="term" value="F:steroid binding"/>
    <property type="evidence" value="ECO:0007669"/>
    <property type="project" value="UniProtKB-KW"/>
</dbReference>
<dbReference type="GO" id="GO:0004508">
    <property type="term" value="F:steroid 17-alpha-monooxygenase activity"/>
    <property type="evidence" value="ECO:0007669"/>
    <property type="project" value="TreeGrafter"/>
</dbReference>
<dbReference type="InterPro" id="IPR017972">
    <property type="entry name" value="Cyt_P450_CS"/>
</dbReference>
<proteinExistence type="inferred from homology"/>
<keyword evidence="22" id="KW-0732">Signal</keyword>
<dbReference type="PRINTS" id="PR00463">
    <property type="entry name" value="EP450I"/>
</dbReference>
<dbReference type="GO" id="GO:0020037">
    <property type="term" value="F:heme binding"/>
    <property type="evidence" value="ECO:0007669"/>
    <property type="project" value="InterPro"/>
</dbReference>
<dbReference type="PANTHER" id="PTHR24289:SF17">
    <property type="entry name" value="STEROID 21-HYDROXYLASE ISOFORM X1"/>
    <property type="match status" value="1"/>
</dbReference>
<evidence type="ECO:0000256" key="19">
    <source>
        <dbReference type="ARBA" id="ARBA00044342"/>
    </source>
</evidence>
<dbReference type="SUPFAM" id="SSF48264">
    <property type="entry name" value="Cytochrome P450"/>
    <property type="match status" value="1"/>
</dbReference>
<dbReference type="PANTHER" id="PTHR24289">
    <property type="entry name" value="STEROID 17-ALPHA-HYDROXYLASE/17,20 LYASE"/>
    <property type="match status" value="1"/>
</dbReference>
<dbReference type="Pfam" id="PF00067">
    <property type="entry name" value="p450"/>
    <property type="match status" value="1"/>
</dbReference>
<dbReference type="InterPro" id="IPR002401">
    <property type="entry name" value="Cyt_P450_E_grp-I"/>
</dbReference>
<evidence type="ECO:0000256" key="6">
    <source>
        <dbReference type="ARBA" id="ARBA00022723"/>
    </source>
</evidence>
<feature type="binding site" description="axial binding residue" evidence="20">
    <location>
        <position position="414"/>
    </location>
    <ligand>
        <name>heme</name>
        <dbReference type="ChEBI" id="CHEBI:30413"/>
    </ligand>
    <ligandPart>
        <name>Fe</name>
        <dbReference type="ChEBI" id="CHEBI:18248"/>
    </ligandPart>
</feature>
<evidence type="ECO:0000256" key="9">
    <source>
        <dbReference type="ARBA" id="ARBA00023033"/>
    </source>
</evidence>
<keyword evidence="4 20" id="KW-0349">Heme</keyword>
<evidence type="ECO:0000256" key="12">
    <source>
        <dbReference type="ARBA" id="ARBA00023250"/>
    </source>
</evidence>
<name>A0A8C3NUT3_9PASS</name>